<dbReference type="SUPFAM" id="SSF53067">
    <property type="entry name" value="Actin-like ATPase domain"/>
    <property type="match status" value="1"/>
</dbReference>
<evidence type="ECO:0000313" key="4">
    <source>
        <dbReference type="Proteomes" id="UP000321303"/>
    </source>
</evidence>
<evidence type="ECO:0000256" key="2">
    <source>
        <dbReference type="SAM" id="MobiDB-lite"/>
    </source>
</evidence>
<organism evidence="3 4">
    <name type="scientific">Halovibrio variabilis</name>
    <dbReference type="NCBI Taxonomy" id="31910"/>
    <lineage>
        <taxon>Bacteria</taxon>
        <taxon>Pseudomonadati</taxon>
        <taxon>Pseudomonadota</taxon>
        <taxon>Gammaproteobacteria</taxon>
        <taxon>Oceanospirillales</taxon>
        <taxon>Halomonadaceae</taxon>
        <taxon>Halovibrio</taxon>
    </lineage>
</organism>
<dbReference type="Pfam" id="PF00480">
    <property type="entry name" value="ROK"/>
    <property type="match status" value="1"/>
</dbReference>
<comment type="similarity">
    <text evidence="1">Belongs to the ROK (NagC/XylR) family.</text>
</comment>
<keyword evidence="3" id="KW-0418">Kinase</keyword>
<keyword evidence="3" id="KW-0808">Transferase</keyword>
<gene>
    <name evidence="3" type="ORF">HVA01_03110</name>
</gene>
<keyword evidence="3" id="KW-0723">Serine/threonine-protein kinase</keyword>
<dbReference type="PANTHER" id="PTHR18964:SF149">
    <property type="entry name" value="BIFUNCTIONAL UDP-N-ACETYLGLUCOSAMINE 2-EPIMERASE_N-ACETYLMANNOSAMINE KINASE"/>
    <property type="match status" value="1"/>
</dbReference>
<dbReference type="InterPro" id="IPR043129">
    <property type="entry name" value="ATPase_NBD"/>
</dbReference>
<feature type="compositionally biased region" description="Polar residues" evidence="2">
    <location>
        <begin position="13"/>
        <end position="29"/>
    </location>
</feature>
<reference evidence="3 4" key="1">
    <citation type="submission" date="2019-07" db="EMBL/GenBank/DDBJ databases">
        <title>Whole genome shotgun sequence of Halomonas variabilis NBRC 102410.</title>
        <authorList>
            <person name="Hosoyama A."/>
            <person name="Uohara A."/>
            <person name="Ohji S."/>
            <person name="Ichikawa N."/>
        </authorList>
    </citation>
    <scope>NUCLEOTIDE SEQUENCE [LARGE SCALE GENOMIC DNA]</scope>
    <source>
        <strain evidence="3 4">NBRC 102410</strain>
    </source>
</reference>
<dbReference type="InterPro" id="IPR036390">
    <property type="entry name" value="WH_DNA-bd_sf"/>
</dbReference>
<dbReference type="Gene3D" id="3.30.420.40">
    <property type="match status" value="2"/>
</dbReference>
<sequence>MGAWQAINPLRSGVQTSGPHSSMPTSYHQQNKAGDLHFLKRLNRSAILELIRRTPGLTRADIATHAQLTKATVGGGVQSLLKQGWLCEGELQKSNGGRPGRSLYLNDQHYAMLGAEVGVHGLRLVACSLSGELLASHHQHLVPTTPEVTAELLAELLHKLMASSALAGRYCLGIGVALPGPIDPGTPILRLAPNLGWRDINFLKLLSPLLPQMTGIWMMDNEAKSAAFGEIYFRTGQIPDSLVYVSAGTGIGSGMVEGSHPPLISRGLHGLAGEIGHTVLQPGGLYCHCGNRGCAETLVSGWSIRAALSIAEEENLIEAVLPRLHEEQVQLTLRRAGEALGTLLLNLHHTQNPSEIVLGGSLVQLGAPLLDPALAYFKAHQDRLLGTHRQVPLRVIEDSTFIAARGAAAQVLANVIHGPSDLI</sequence>
<dbReference type="SUPFAM" id="SSF46785">
    <property type="entry name" value="Winged helix' DNA-binding domain"/>
    <property type="match status" value="1"/>
</dbReference>
<dbReference type="Proteomes" id="UP000321303">
    <property type="component" value="Unassembled WGS sequence"/>
</dbReference>
<dbReference type="EMBL" id="BJXV01000001">
    <property type="protein sequence ID" value="GEN26665.1"/>
    <property type="molecule type" value="Genomic_DNA"/>
</dbReference>
<dbReference type="AlphaFoldDB" id="A0A511UJA9"/>
<dbReference type="GO" id="GO:0004674">
    <property type="term" value="F:protein serine/threonine kinase activity"/>
    <property type="evidence" value="ECO:0007669"/>
    <property type="project" value="UniProtKB-KW"/>
</dbReference>
<comment type="caution">
    <text evidence="3">The sequence shown here is derived from an EMBL/GenBank/DDBJ whole genome shotgun (WGS) entry which is preliminary data.</text>
</comment>
<feature type="region of interest" description="Disordered" evidence="2">
    <location>
        <begin position="1"/>
        <end position="29"/>
    </location>
</feature>
<evidence type="ECO:0000313" key="3">
    <source>
        <dbReference type="EMBL" id="GEN26665.1"/>
    </source>
</evidence>
<name>A0A511UJA9_9GAMM</name>
<dbReference type="InterPro" id="IPR036388">
    <property type="entry name" value="WH-like_DNA-bd_sf"/>
</dbReference>
<dbReference type="PANTHER" id="PTHR18964">
    <property type="entry name" value="ROK (REPRESSOR, ORF, KINASE) FAMILY"/>
    <property type="match status" value="1"/>
</dbReference>
<keyword evidence="4" id="KW-1185">Reference proteome</keyword>
<dbReference type="InterPro" id="IPR000600">
    <property type="entry name" value="ROK"/>
</dbReference>
<accession>A0A511UJA9</accession>
<evidence type="ECO:0000256" key="1">
    <source>
        <dbReference type="ARBA" id="ARBA00006479"/>
    </source>
</evidence>
<dbReference type="Gene3D" id="1.10.10.10">
    <property type="entry name" value="Winged helix-like DNA-binding domain superfamily/Winged helix DNA-binding domain"/>
    <property type="match status" value="1"/>
</dbReference>
<protein>
    <submittedName>
        <fullName evidence="3">Serine/threonine protein kinase</fullName>
    </submittedName>
</protein>
<proteinExistence type="inferred from homology"/>